<evidence type="ECO:0000256" key="4">
    <source>
        <dbReference type="SAM" id="Phobius"/>
    </source>
</evidence>
<evidence type="ECO:0000256" key="3">
    <source>
        <dbReference type="ARBA" id="ARBA00023012"/>
    </source>
</evidence>
<comment type="caution">
    <text evidence="6">The sequence shown here is derived from an EMBL/GenBank/DDBJ whole genome shotgun (WGS) entry which is preliminary data.</text>
</comment>
<keyword evidence="4" id="KW-0472">Membrane</keyword>
<feature type="transmembrane region" description="Helical" evidence="4">
    <location>
        <begin position="80"/>
        <end position="113"/>
    </location>
</feature>
<evidence type="ECO:0000313" key="6">
    <source>
        <dbReference type="EMBL" id="NKY40534.1"/>
    </source>
</evidence>
<organism evidence="6 7">
    <name type="scientific">Cellulomonas septica</name>
    <dbReference type="NCBI Taxonomy" id="285080"/>
    <lineage>
        <taxon>Bacteria</taxon>
        <taxon>Bacillati</taxon>
        <taxon>Actinomycetota</taxon>
        <taxon>Actinomycetes</taxon>
        <taxon>Micrococcales</taxon>
        <taxon>Cellulomonadaceae</taxon>
        <taxon>Cellulomonas</taxon>
    </lineage>
</organism>
<dbReference type="GO" id="GO:0016301">
    <property type="term" value="F:kinase activity"/>
    <property type="evidence" value="ECO:0007669"/>
    <property type="project" value="UniProtKB-KW"/>
</dbReference>
<keyword evidence="2 6" id="KW-0418">Kinase</keyword>
<proteinExistence type="predicted"/>
<evidence type="ECO:0000256" key="1">
    <source>
        <dbReference type="ARBA" id="ARBA00022679"/>
    </source>
</evidence>
<dbReference type="Proteomes" id="UP000777774">
    <property type="component" value="Unassembled WGS sequence"/>
</dbReference>
<dbReference type="InterPro" id="IPR011712">
    <property type="entry name" value="Sig_transdc_His_kin_sub3_dim/P"/>
</dbReference>
<evidence type="ECO:0000256" key="2">
    <source>
        <dbReference type="ARBA" id="ARBA00022777"/>
    </source>
</evidence>
<feature type="domain" description="Signal transduction histidine kinase subgroup 3 dimerisation and phosphoacceptor" evidence="5">
    <location>
        <begin position="205"/>
        <end position="273"/>
    </location>
</feature>
<feature type="non-terminal residue" evidence="6">
    <location>
        <position position="276"/>
    </location>
</feature>
<keyword evidence="3" id="KW-0902">Two-component regulatory system</keyword>
<keyword evidence="4" id="KW-0812">Transmembrane</keyword>
<feature type="transmembrane region" description="Helical" evidence="4">
    <location>
        <begin position="119"/>
        <end position="136"/>
    </location>
</feature>
<protein>
    <submittedName>
        <fullName evidence="6">Sensor histidine kinase</fullName>
    </submittedName>
</protein>
<dbReference type="Gene3D" id="1.20.5.1930">
    <property type="match status" value="1"/>
</dbReference>
<feature type="transmembrane region" description="Helical" evidence="4">
    <location>
        <begin position="148"/>
        <end position="171"/>
    </location>
</feature>
<evidence type="ECO:0000313" key="7">
    <source>
        <dbReference type="Proteomes" id="UP000777774"/>
    </source>
</evidence>
<reference evidence="6 7" key="1">
    <citation type="submission" date="2020-04" db="EMBL/GenBank/DDBJ databases">
        <title>MicrobeNet Type strains.</title>
        <authorList>
            <person name="Nicholson A.C."/>
        </authorList>
    </citation>
    <scope>NUCLEOTIDE SEQUENCE [LARGE SCALE GENOMIC DNA]</scope>
    <source>
        <strain evidence="6 7">ATCC BAA-787</strain>
    </source>
</reference>
<dbReference type="EMBL" id="JAAXOY010000388">
    <property type="protein sequence ID" value="NKY40534.1"/>
    <property type="molecule type" value="Genomic_DNA"/>
</dbReference>
<dbReference type="Pfam" id="PF07730">
    <property type="entry name" value="HisKA_3"/>
    <property type="match status" value="1"/>
</dbReference>
<dbReference type="RefSeq" id="WP_246247793.1">
    <property type="nucleotide sequence ID" value="NZ_JAAXOY010000388.1"/>
</dbReference>
<keyword evidence="1" id="KW-0808">Transferase</keyword>
<sequence length="276" mass="29594">MTRRTPRPVARHEFWVRALRGWDVGFYAITAVAGVSIAIEVRSLREAAFAVLGLVALVVAYLVLGRRGARRGDVVLTRTYLAVLVTVVVLEVGLSELGSVLLFVGYSQIWFFATRRLEGVLWSVLLTVAFTAAIVVREPGAVTTVADAAELFGQVGTGLVFAIALGLWITWVSEQSEERAALVEELGAAQAELASTHHATGVLAERARLAQEIHDTLAQGFTSVVMLAQAASAELARDRVGPATERVGQIEQVARDNLAQARALVAAFGPPELERG</sequence>
<feature type="transmembrane region" description="Helical" evidence="4">
    <location>
        <begin position="47"/>
        <end position="64"/>
    </location>
</feature>
<dbReference type="InterPro" id="IPR050482">
    <property type="entry name" value="Sensor_HK_TwoCompSys"/>
</dbReference>
<keyword evidence="7" id="KW-1185">Reference proteome</keyword>
<gene>
    <name evidence="6" type="ORF">HGA02_13670</name>
</gene>
<keyword evidence="4" id="KW-1133">Transmembrane helix</keyword>
<accession>A0ABX1K325</accession>
<dbReference type="PANTHER" id="PTHR24421">
    <property type="entry name" value="NITRATE/NITRITE SENSOR PROTEIN NARX-RELATED"/>
    <property type="match status" value="1"/>
</dbReference>
<name>A0ABX1K325_9CELL</name>
<evidence type="ECO:0000259" key="5">
    <source>
        <dbReference type="Pfam" id="PF07730"/>
    </source>
</evidence>